<evidence type="ECO:0000313" key="1">
    <source>
        <dbReference type="EMBL" id="TKA31292.1"/>
    </source>
</evidence>
<dbReference type="GO" id="GO:0005829">
    <property type="term" value="C:cytosol"/>
    <property type="evidence" value="ECO:0007669"/>
    <property type="project" value="TreeGrafter"/>
</dbReference>
<gene>
    <name evidence="1" type="ORF">B0A50_02137</name>
</gene>
<organism evidence="1 2">
    <name type="scientific">Salinomyces thailandicus</name>
    <dbReference type="NCBI Taxonomy" id="706561"/>
    <lineage>
        <taxon>Eukaryota</taxon>
        <taxon>Fungi</taxon>
        <taxon>Dikarya</taxon>
        <taxon>Ascomycota</taxon>
        <taxon>Pezizomycotina</taxon>
        <taxon>Dothideomycetes</taxon>
        <taxon>Dothideomycetidae</taxon>
        <taxon>Mycosphaerellales</taxon>
        <taxon>Teratosphaeriaceae</taxon>
        <taxon>Salinomyces</taxon>
    </lineage>
</organism>
<evidence type="ECO:0000313" key="2">
    <source>
        <dbReference type="Proteomes" id="UP000308549"/>
    </source>
</evidence>
<dbReference type="Pfam" id="PF10294">
    <property type="entry name" value="Methyltransf_16"/>
    <property type="match status" value="1"/>
</dbReference>
<name>A0A4U0U9D8_9PEZI</name>
<proteinExistence type="predicted"/>
<comment type="caution">
    <text evidence="1">The sequence shown here is derived from an EMBL/GenBank/DDBJ whole genome shotgun (WGS) entry which is preliminary data.</text>
</comment>
<dbReference type="Gene3D" id="3.40.50.150">
    <property type="entry name" value="Vaccinia Virus protein VP39"/>
    <property type="match status" value="1"/>
</dbReference>
<dbReference type="InterPro" id="IPR029063">
    <property type="entry name" value="SAM-dependent_MTases_sf"/>
</dbReference>
<keyword evidence="2" id="KW-1185">Reference proteome</keyword>
<reference evidence="1 2" key="1">
    <citation type="submission" date="2017-03" db="EMBL/GenBank/DDBJ databases">
        <title>Genomes of endolithic fungi from Antarctica.</title>
        <authorList>
            <person name="Coleine C."/>
            <person name="Masonjones S."/>
            <person name="Stajich J.E."/>
        </authorList>
    </citation>
    <scope>NUCLEOTIDE SEQUENCE [LARGE SCALE GENOMIC DNA]</scope>
    <source>
        <strain evidence="1 2">CCFEE 6315</strain>
    </source>
</reference>
<dbReference type="OrthoDB" id="2529286at2759"/>
<dbReference type="SUPFAM" id="SSF53335">
    <property type="entry name" value="S-adenosyl-L-methionine-dependent methyltransferases"/>
    <property type="match status" value="1"/>
</dbReference>
<accession>A0A4U0U9D8</accession>
<dbReference type="AlphaFoldDB" id="A0A4U0U9D8"/>
<dbReference type="PANTHER" id="PTHR14614">
    <property type="entry name" value="HEPATOCELLULAR CARCINOMA-ASSOCIATED ANTIGEN"/>
    <property type="match status" value="1"/>
</dbReference>
<dbReference type="InterPro" id="IPR019410">
    <property type="entry name" value="Methyltransf_16"/>
</dbReference>
<protein>
    <submittedName>
        <fullName evidence="1">Uncharacterized protein</fullName>
    </submittedName>
</protein>
<dbReference type="Proteomes" id="UP000308549">
    <property type="component" value="Unassembled WGS sequence"/>
</dbReference>
<dbReference type="GO" id="GO:0032991">
    <property type="term" value="C:protein-containing complex"/>
    <property type="evidence" value="ECO:0007669"/>
    <property type="project" value="TreeGrafter"/>
</dbReference>
<dbReference type="EMBL" id="NAJL01000008">
    <property type="protein sequence ID" value="TKA31292.1"/>
    <property type="molecule type" value="Genomic_DNA"/>
</dbReference>
<sequence length="287" mass="30480">MDLPDILTNAFGTDVTDAYEDLGMLDPTAACIEVTVGGRDYNLQQSPGALQAGRKEGTTGAAVWQSSVRAAEWLAGAQNPLFSLGILGERSEVLELGSGVAGLVPCVLAPRVKTVVASDQTQNLKLLRQNIEGNHTEPGGGKKKAAKMMAKKPPAVMALDWELDDIPTQLAVQGLKGGVDVVVACDTLYNYALIEPFVQACEDVCRVREHRWSSGSGGGKSEGGEGSVTPTLCCVVQQLRQTEVVEQWLERALESFRVWKIPSGMLTGGLAEGSGFAVHVCVLRDGK</sequence>
<dbReference type="GO" id="GO:0008757">
    <property type="term" value="F:S-adenosylmethionine-dependent methyltransferase activity"/>
    <property type="evidence" value="ECO:0007669"/>
    <property type="project" value="UniProtKB-ARBA"/>
</dbReference>
<dbReference type="PANTHER" id="PTHR14614:SF109">
    <property type="entry name" value="RIBOSOMAL LYSINE N-METHYLTRANSFERASE 5"/>
    <property type="match status" value="1"/>
</dbReference>